<proteinExistence type="predicted"/>
<dbReference type="Pfam" id="PF11751">
    <property type="entry name" value="PorP_SprF"/>
    <property type="match status" value="1"/>
</dbReference>
<gene>
    <name evidence="2" type="ORF">ACFSSB_01870</name>
</gene>
<evidence type="ECO:0000256" key="1">
    <source>
        <dbReference type="SAM" id="SignalP"/>
    </source>
</evidence>
<feature type="chain" id="PRO_5045064919" evidence="1">
    <location>
        <begin position="23"/>
        <end position="311"/>
    </location>
</feature>
<evidence type="ECO:0000313" key="2">
    <source>
        <dbReference type="EMBL" id="MFD2541053.1"/>
    </source>
</evidence>
<dbReference type="NCBIfam" id="TIGR03519">
    <property type="entry name" value="T9SS_PorP_fam"/>
    <property type="match status" value="1"/>
</dbReference>
<protein>
    <submittedName>
        <fullName evidence="2">Type IX secretion system membrane protein PorP/SprF</fullName>
    </submittedName>
</protein>
<dbReference type="Proteomes" id="UP001597467">
    <property type="component" value="Unassembled WGS sequence"/>
</dbReference>
<name>A0ABW5JZ28_9FLAO</name>
<dbReference type="RefSeq" id="WP_379900361.1">
    <property type="nucleotide sequence ID" value="NZ_JBHULM010000004.1"/>
</dbReference>
<comment type="caution">
    <text evidence="2">The sequence shown here is derived from an EMBL/GenBank/DDBJ whole genome shotgun (WGS) entry which is preliminary data.</text>
</comment>
<dbReference type="EMBL" id="JBHULM010000004">
    <property type="protein sequence ID" value="MFD2541053.1"/>
    <property type="molecule type" value="Genomic_DNA"/>
</dbReference>
<dbReference type="InterPro" id="IPR019861">
    <property type="entry name" value="PorP/SprF_Bacteroidetes"/>
</dbReference>
<keyword evidence="3" id="KW-1185">Reference proteome</keyword>
<feature type="signal peptide" evidence="1">
    <location>
        <begin position="1"/>
        <end position="22"/>
    </location>
</feature>
<reference evidence="3" key="1">
    <citation type="journal article" date="2019" name="Int. J. Syst. Evol. Microbiol.">
        <title>The Global Catalogue of Microorganisms (GCM) 10K type strain sequencing project: providing services to taxonomists for standard genome sequencing and annotation.</title>
        <authorList>
            <consortium name="The Broad Institute Genomics Platform"/>
            <consortium name="The Broad Institute Genome Sequencing Center for Infectious Disease"/>
            <person name="Wu L."/>
            <person name="Ma J."/>
        </authorList>
    </citation>
    <scope>NUCLEOTIDE SEQUENCE [LARGE SCALE GENOMIC DNA]</scope>
    <source>
        <strain evidence="3">KCTC 42808</strain>
    </source>
</reference>
<keyword evidence="1" id="KW-0732">Signal</keyword>
<sequence>MKNKILLLVISISTAFCLESNAQQDAQYTQYMYNTMSVNPAYAGSREVLSVVGLYRTQWVGLDGAPKTQTLSIHSPIGSSEKLGLGLSIVNDEIGPTNETHFDVDLSYTINTSDKGRFSFGLKAGGYLMNINYDELSRYNEGDVILPTGSINEFSPNVGVGFYYRHADKWYVGVSAPNLLETEHLDEVTLSTANERIHYYLIAGYVFDLSENIKFKPAFLTKAVEGAPLQLDLTANFLINDKLTLGAAYRWSAAVSALAGFQISEGLMIGLAYDRETTELGKTKFNSGSYEIMLRFELFKKDSKIISPRFF</sequence>
<organism evidence="2 3">
    <name type="scientific">Lacinutrix gracilariae</name>
    <dbReference type="NCBI Taxonomy" id="1747198"/>
    <lineage>
        <taxon>Bacteria</taxon>
        <taxon>Pseudomonadati</taxon>
        <taxon>Bacteroidota</taxon>
        <taxon>Flavobacteriia</taxon>
        <taxon>Flavobacteriales</taxon>
        <taxon>Flavobacteriaceae</taxon>
        <taxon>Lacinutrix</taxon>
    </lineage>
</organism>
<evidence type="ECO:0000313" key="3">
    <source>
        <dbReference type="Proteomes" id="UP001597467"/>
    </source>
</evidence>
<accession>A0ABW5JZ28</accession>